<gene>
    <name evidence="1" type="ORF">Ahy_A09g043650</name>
</gene>
<comment type="caution">
    <text evidence="1">The sequence shown here is derived from an EMBL/GenBank/DDBJ whole genome shotgun (WGS) entry which is preliminary data.</text>
</comment>
<dbReference type="Proteomes" id="UP000289738">
    <property type="component" value="Chromosome A09"/>
</dbReference>
<evidence type="ECO:0000313" key="1">
    <source>
        <dbReference type="EMBL" id="RYR38590.1"/>
    </source>
</evidence>
<dbReference type="EMBL" id="SDMP01000009">
    <property type="protein sequence ID" value="RYR38590.1"/>
    <property type="molecule type" value="Genomic_DNA"/>
</dbReference>
<sequence length="59" mass="7209">MFWGVENKRRSGDSRIGQFFELLLNLQQVRTEECVDKTSKKNYIYLLTFMLQIIRQFYL</sequence>
<proteinExistence type="predicted"/>
<evidence type="ECO:0000313" key="2">
    <source>
        <dbReference type="Proteomes" id="UP000289738"/>
    </source>
</evidence>
<name>A0A445BIU4_ARAHY</name>
<protein>
    <submittedName>
        <fullName evidence="1">Uncharacterized protein</fullName>
    </submittedName>
</protein>
<dbReference type="AlphaFoldDB" id="A0A445BIU4"/>
<organism evidence="1 2">
    <name type="scientific">Arachis hypogaea</name>
    <name type="common">Peanut</name>
    <dbReference type="NCBI Taxonomy" id="3818"/>
    <lineage>
        <taxon>Eukaryota</taxon>
        <taxon>Viridiplantae</taxon>
        <taxon>Streptophyta</taxon>
        <taxon>Embryophyta</taxon>
        <taxon>Tracheophyta</taxon>
        <taxon>Spermatophyta</taxon>
        <taxon>Magnoliopsida</taxon>
        <taxon>eudicotyledons</taxon>
        <taxon>Gunneridae</taxon>
        <taxon>Pentapetalae</taxon>
        <taxon>rosids</taxon>
        <taxon>fabids</taxon>
        <taxon>Fabales</taxon>
        <taxon>Fabaceae</taxon>
        <taxon>Papilionoideae</taxon>
        <taxon>50 kb inversion clade</taxon>
        <taxon>dalbergioids sensu lato</taxon>
        <taxon>Dalbergieae</taxon>
        <taxon>Pterocarpus clade</taxon>
        <taxon>Arachis</taxon>
    </lineage>
</organism>
<reference evidence="1 2" key="1">
    <citation type="submission" date="2019-01" db="EMBL/GenBank/DDBJ databases">
        <title>Sequencing of cultivated peanut Arachis hypogaea provides insights into genome evolution and oil improvement.</title>
        <authorList>
            <person name="Chen X."/>
        </authorList>
    </citation>
    <scope>NUCLEOTIDE SEQUENCE [LARGE SCALE GENOMIC DNA]</scope>
    <source>
        <strain evidence="2">cv. Fuhuasheng</strain>
        <tissue evidence="1">Leaves</tissue>
    </source>
</reference>
<keyword evidence="2" id="KW-1185">Reference proteome</keyword>
<accession>A0A445BIU4</accession>